<dbReference type="AlphaFoldDB" id="A0A2L0EXC4"/>
<dbReference type="GO" id="GO:0016020">
    <property type="term" value="C:membrane"/>
    <property type="evidence" value="ECO:0007669"/>
    <property type="project" value="TreeGrafter"/>
</dbReference>
<dbReference type="GO" id="GO:0016717">
    <property type="term" value="F:oxidoreductase activity, acting on paired donors, with oxidation of a pair of donors resulting in the reduction of molecular oxygen to two molecules of water"/>
    <property type="evidence" value="ECO:0007669"/>
    <property type="project" value="TreeGrafter"/>
</dbReference>
<gene>
    <name evidence="3" type="ORF">SOCE26_054180</name>
</gene>
<keyword evidence="1" id="KW-1133">Transmembrane helix</keyword>
<sequence>MTPHKARVLDSYVSAKILAGPSASAASRPAAEALRGDVRYQRLRARLEAAGLLEAAGWSYTWRVALIAALFAAAFALLCSAPAAPLRLAALAVIGFALVQGGFLSHEAMHGAISRRPAVIQAIGQTFDTLLVGLAFSYFRRSHELHHFHCNEIGLDPDTQSSLWSVAERPALEKRGLGALATRHQAVLIPLLAPLWGLQLKWDSMAYVARNLRRTRLDQLALLLHAALWFGVLPWFVGFGAALVDYLGWLAVASVYMFLVIPINHVARANHAEGDGVPFLDQQVLSTRNIRSSPRLDFFFMGQNSHIEHHLFPQIPASRLRLARPIVREVCIEEGLPYEERGLREAFTEVFARLNHLGRLAGAVRESRRPWAKRLRASSGED</sequence>
<feature type="transmembrane region" description="Helical" evidence="1">
    <location>
        <begin position="220"/>
        <end position="240"/>
    </location>
</feature>
<evidence type="ECO:0000313" key="4">
    <source>
        <dbReference type="Proteomes" id="UP000238348"/>
    </source>
</evidence>
<keyword evidence="1" id="KW-0812">Transmembrane</keyword>
<dbReference type="RefSeq" id="WP_104982557.1">
    <property type="nucleotide sequence ID" value="NZ_CP012673.1"/>
</dbReference>
<dbReference type="InterPro" id="IPR005804">
    <property type="entry name" value="FA_desaturase_dom"/>
</dbReference>
<dbReference type="OrthoDB" id="104711at2"/>
<keyword evidence="1" id="KW-0472">Membrane</keyword>
<feature type="transmembrane region" description="Helical" evidence="1">
    <location>
        <begin position="246"/>
        <end position="263"/>
    </location>
</feature>
<reference evidence="3 4" key="1">
    <citation type="submission" date="2015-09" db="EMBL/GenBank/DDBJ databases">
        <title>Sorangium comparison.</title>
        <authorList>
            <person name="Zaburannyi N."/>
            <person name="Bunk B."/>
            <person name="Overmann J."/>
            <person name="Mueller R."/>
        </authorList>
    </citation>
    <scope>NUCLEOTIDE SEQUENCE [LARGE SCALE GENOMIC DNA]</scope>
    <source>
        <strain evidence="3 4">So ce26</strain>
    </source>
</reference>
<feature type="transmembrane region" description="Helical" evidence="1">
    <location>
        <begin position="60"/>
        <end position="81"/>
    </location>
</feature>
<dbReference type="Proteomes" id="UP000238348">
    <property type="component" value="Chromosome"/>
</dbReference>
<evidence type="ECO:0000259" key="2">
    <source>
        <dbReference type="Pfam" id="PF00487"/>
    </source>
</evidence>
<feature type="domain" description="Fatty acid desaturase" evidence="2">
    <location>
        <begin position="88"/>
        <end position="340"/>
    </location>
</feature>
<evidence type="ECO:0000313" key="3">
    <source>
        <dbReference type="EMBL" id="AUX43961.1"/>
    </source>
</evidence>
<accession>A0A2L0EXC4</accession>
<organism evidence="3 4">
    <name type="scientific">Sorangium cellulosum</name>
    <name type="common">Polyangium cellulosum</name>
    <dbReference type="NCBI Taxonomy" id="56"/>
    <lineage>
        <taxon>Bacteria</taxon>
        <taxon>Pseudomonadati</taxon>
        <taxon>Myxococcota</taxon>
        <taxon>Polyangia</taxon>
        <taxon>Polyangiales</taxon>
        <taxon>Polyangiaceae</taxon>
        <taxon>Sorangium</taxon>
    </lineage>
</organism>
<dbReference type="InterPro" id="IPR012171">
    <property type="entry name" value="Fatty_acid_desaturase"/>
</dbReference>
<protein>
    <recommendedName>
        <fullName evidence="2">Fatty acid desaturase domain-containing protein</fullName>
    </recommendedName>
</protein>
<dbReference type="CDD" id="cd03506">
    <property type="entry name" value="Delta6-FADS-like"/>
    <property type="match status" value="1"/>
</dbReference>
<name>A0A2L0EXC4_SORCE</name>
<feature type="transmembrane region" description="Helical" evidence="1">
    <location>
        <begin position="88"/>
        <end position="106"/>
    </location>
</feature>
<dbReference type="PANTHER" id="PTHR19353:SF19">
    <property type="entry name" value="DELTA(5) FATTY ACID DESATURASE C-RELATED"/>
    <property type="match status" value="1"/>
</dbReference>
<proteinExistence type="predicted"/>
<dbReference type="GO" id="GO:0008610">
    <property type="term" value="P:lipid biosynthetic process"/>
    <property type="evidence" value="ECO:0007669"/>
    <property type="project" value="UniProtKB-ARBA"/>
</dbReference>
<dbReference type="EMBL" id="CP012673">
    <property type="protein sequence ID" value="AUX43961.1"/>
    <property type="molecule type" value="Genomic_DNA"/>
</dbReference>
<dbReference type="Pfam" id="PF00487">
    <property type="entry name" value="FA_desaturase"/>
    <property type="match status" value="1"/>
</dbReference>
<evidence type="ECO:0000256" key="1">
    <source>
        <dbReference type="SAM" id="Phobius"/>
    </source>
</evidence>
<dbReference type="PANTHER" id="PTHR19353">
    <property type="entry name" value="FATTY ACID DESATURASE 2"/>
    <property type="match status" value="1"/>
</dbReference>